<keyword evidence="14" id="KW-1185">Reference proteome</keyword>
<evidence type="ECO:0000256" key="1">
    <source>
        <dbReference type="ARBA" id="ARBA00001412"/>
    </source>
</evidence>
<feature type="domain" description="Beta-galactosidase C-terminal" evidence="12">
    <location>
        <begin position="610"/>
        <end position="665"/>
    </location>
</feature>
<comment type="catalytic activity">
    <reaction evidence="1 6">
        <text>Hydrolysis of terminal non-reducing beta-D-galactose residues in beta-D-galactosides.</text>
        <dbReference type="EC" id="3.2.1.23"/>
    </reaction>
</comment>
<accession>A0A1I2LF01</accession>
<dbReference type="PANTHER" id="PTHR36447">
    <property type="entry name" value="BETA-GALACTOSIDASE GANA"/>
    <property type="match status" value="1"/>
</dbReference>
<dbReference type="GO" id="GO:0006012">
    <property type="term" value="P:galactose metabolic process"/>
    <property type="evidence" value="ECO:0007669"/>
    <property type="project" value="InterPro"/>
</dbReference>
<evidence type="ECO:0000256" key="6">
    <source>
        <dbReference type="PIRNR" id="PIRNR001084"/>
    </source>
</evidence>
<feature type="active site" description="Proton donor" evidence="7">
    <location>
        <position position="158"/>
    </location>
</feature>
<evidence type="ECO:0000313" key="13">
    <source>
        <dbReference type="EMBL" id="SFF77874.1"/>
    </source>
</evidence>
<dbReference type="SUPFAM" id="SSF52317">
    <property type="entry name" value="Class I glutamine amidotransferase-like"/>
    <property type="match status" value="1"/>
</dbReference>
<dbReference type="InterPro" id="IPR013739">
    <property type="entry name" value="Beta_galactosidase_C"/>
</dbReference>
<name>A0A1I2LF01_9ACTN</name>
<evidence type="ECO:0000259" key="12">
    <source>
        <dbReference type="Pfam" id="PF08533"/>
    </source>
</evidence>
<dbReference type="Pfam" id="PF08532">
    <property type="entry name" value="Glyco_hydro_42M"/>
    <property type="match status" value="1"/>
</dbReference>
<feature type="domain" description="Beta-galactosidase trimerisation" evidence="11">
    <location>
        <begin position="405"/>
        <end position="599"/>
    </location>
</feature>
<keyword evidence="4 6" id="KW-0378">Hydrolase</keyword>
<feature type="binding site" evidence="9">
    <location>
        <position position="168"/>
    </location>
    <ligand>
        <name>Zn(2+)</name>
        <dbReference type="ChEBI" id="CHEBI:29105"/>
    </ligand>
</feature>
<dbReference type="InterPro" id="IPR003476">
    <property type="entry name" value="Glyco_hydro_42"/>
</dbReference>
<dbReference type="EC" id="3.2.1.23" evidence="3 6"/>
<reference evidence="13 14" key="1">
    <citation type="submission" date="2016-10" db="EMBL/GenBank/DDBJ databases">
        <authorList>
            <person name="de Groot N.N."/>
        </authorList>
    </citation>
    <scope>NUCLEOTIDE SEQUENCE [LARGE SCALE GENOMIC DNA]</scope>
    <source>
        <strain evidence="13 14">CGMCC 4.3510</strain>
    </source>
</reference>
<dbReference type="Gene3D" id="2.60.40.1180">
    <property type="entry name" value="Golgi alpha-mannosidase II"/>
    <property type="match status" value="1"/>
</dbReference>
<evidence type="ECO:0000256" key="9">
    <source>
        <dbReference type="PIRSR" id="PIRSR001084-3"/>
    </source>
</evidence>
<comment type="similarity">
    <text evidence="2 6">Belongs to the glycosyl hydrolase 42 family.</text>
</comment>
<dbReference type="CDD" id="cd03143">
    <property type="entry name" value="A4_beta-galactosidase_middle_domain"/>
    <property type="match status" value="1"/>
</dbReference>
<dbReference type="GO" id="GO:0009341">
    <property type="term" value="C:beta-galactosidase complex"/>
    <property type="evidence" value="ECO:0007669"/>
    <property type="project" value="InterPro"/>
</dbReference>
<dbReference type="AlphaFoldDB" id="A0A1I2LF01"/>
<dbReference type="GO" id="GO:0046872">
    <property type="term" value="F:metal ion binding"/>
    <property type="evidence" value="ECO:0007669"/>
    <property type="project" value="UniProtKB-KW"/>
</dbReference>
<feature type="binding site" evidence="9">
    <location>
        <position position="123"/>
    </location>
    <ligand>
        <name>Zn(2+)</name>
        <dbReference type="ChEBI" id="CHEBI:29105"/>
    </ligand>
</feature>
<dbReference type="Gene3D" id="3.20.20.80">
    <property type="entry name" value="Glycosidases"/>
    <property type="match status" value="1"/>
</dbReference>
<feature type="binding site" evidence="8">
    <location>
        <position position="157"/>
    </location>
    <ligand>
        <name>substrate</name>
    </ligand>
</feature>
<feature type="binding site" evidence="8">
    <location>
        <position position="119"/>
    </location>
    <ligand>
        <name>substrate</name>
    </ligand>
</feature>
<dbReference type="InterPro" id="IPR029062">
    <property type="entry name" value="Class_I_gatase-like"/>
</dbReference>
<evidence type="ECO:0000256" key="4">
    <source>
        <dbReference type="ARBA" id="ARBA00022801"/>
    </source>
</evidence>
<dbReference type="RefSeq" id="WP_093717338.1">
    <property type="nucleotide sequence ID" value="NZ_FONG01000028.1"/>
</dbReference>
<dbReference type="InterPro" id="IPR013780">
    <property type="entry name" value="Glyco_hydro_b"/>
</dbReference>
<organism evidence="13 14">
    <name type="scientific">Actinacidiphila alni</name>
    <dbReference type="NCBI Taxonomy" id="380248"/>
    <lineage>
        <taxon>Bacteria</taxon>
        <taxon>Bacillati</taxon>
        <taxon>Actinomycetota</taxon>
        <taxon>Actinomycetes</taxon>
        <taxon>Kitasatosporales</taxon>
        <taxon>Streptomycetaceae</taxon>
        <taxon>Actinacidiphila</taxon>
    </lineage>
</organism>
<dbReference type="Proteomes" id="UP000199323">
    <property type="component" value="Unassembled WGS sequence"/>
</dbReference>
<dbReference type="InterPro" id="IPR013529">
    <property type="entry name" value="Glyco_hydro_42_N"/>
</dbReference>
<feature type="binding site" evidence="9">
    <location>
        <position position="166"/>
    </location>
    <ligand>
        <name>Zn(2+)</name>
        <dbReference type="ChEBI" id="CHEBI:29105"/>
    </ligand>
</feature>
<dbReference type="PIRSF" id="PIRSF001084">
    <property type="entry name" value="B-galactosidase"/>
    <property type="match status" value="1"/>
</dbReference>
<dbReference type="Gene3D" id="3.40.50.880">
    <property type="match status" value="1"/>
</dbReference>
<evidence type="ECO:0000259" key="11">
    <source>
        <dbReference type="Pfam" id="PF08532"/>
    </source>
</evidence>
<dbReference type="EMBL" id="FONG01000028">
    <property type="protein sequence ID" value="SFF77874.1"/>
    <property type="molecule type" value="Genomic_DNA"/>
</dbReference>
<sequence length="679" mass="72761">MPRPDRQDSVWGDVPRPAYGADYNPEQWDTATWKEDVRLMGEAGVNLVSLGVFAWSWVEPRPGVFDFAGLDEVIGLLDSAGIAVDLATPTAAPPRWFSHVHPQSLPVTADGLRLAPGSRQAYCPSSPAYRERAAVVTRALAERYGEHPAVVMWHINNEYAGGNPHCWCEVSAADFRTWLRATYGDDLDALNKRWGTGVWGMTYSDWSQVEPPRTSTSRLSPGLWLDFYRFCDAEHLACYRAERDIVRAHSPGRPVTTNFMASALRTTDYWRWAPEVDIVSNDHYLGSEDPDRAADLAFAADLTRGLAGGRPWLLMEHSTSAVQWQARNIAKTPGEMARNTLTHLARGADGALFFQWRQSAYGPEKWHSAMLPHGGTDTRIWREAAALGSAVAGLADVAGSSCPPAGIALLLDYEAMWALELTDRPSSDLACGDALRSWHRALWTAGLPCDIVPAPGEHRLLLVPSLYGLSGTTARALEEYEARGGHLVIGPFSGVVDPDDRLHPGPYPGVLRDLLGLRVDEYLPLAAGVTVGLDDGSTGSVWAERVVPDAGTEVESRFTGGPAAGLPAVLRRGTVRYLATRPDEASLARLLPRWAAEAGCAPAPAGAGGGVEVVRRNGRDGRSWLFAVNHTLAPAEVAATGVDLLSGVRAAGAISVPAGGVAVVESAGTAAGPSGAVLS</sequence>
<dbReference type="Pfam" id="PF02449">
    <property type="entry name" value="Glyco_hydro_42"/>
    <property type="match status" value="1"/>
</dbReference>
<proteinExistence type="inferred from homology"/>
<evidence type="ECO:0000256" key="8">
    <source>
        <dbReference type="PIRSR" id="PIRSR001084-2"/>
    </source>
</evidence>
<dbReference type="PANTHER" id="PTHR36447:SF1">
    <property type="entry name" value="BETA-GALACTOSIDASE GANA"/>
    <property type="match status" value="1"/>
</dbReference>
<evidence type="ECO:0000256" key="7">
    <source>
        <dbReference type="PIRSR" id="PIRSR001084-1"/>
    </source>
</evidence>
<dbReference type="STRING" id="380248.SAMN05216251_12876"/>
<dbReference type="Pfam" id="PF08533">
    <property type="entry name" value="Glyco_hydro_42C"/>
    <property type="match status" value="1"/>
</dbReference>
<evidence type="ECO:0000259" key="10">
    <source>
        <dbReference type="Pfam" id="PF02449"/>
    </source>
</evidence>
<feature type="binding site" evidence="8">
    <location>
        <position position="324"/>
    </location>
    <ligand>
        <name>substrate</name>
    </ligand>
</feature>
<protein>
    <recommendedName>
        <fullName evidence="3 6">Beta-galactosidase</fullName>
        <shortName evidence="6">Beta-gal</shortName>
        <ecNumber evidence="3 6">3.2.1.23</ecNumber>
    </recommendedName>
</protein>
<evidence type="ECO:0000256" key="2">
    <source>
        <dbReference type="ARBA" id="ARBA00005940"/>
    </source>
</evidence>
<gene>
    <name evidence="13" type="ORF">SAMN05216251_12876</name>
</gene>
<evidence type="ECO:0000313" key="14">
    <source>
        <dbReference type="Proteomes" id="UP000199323"/>
    </source>
</evidence>
<keyword evidence="9" id="KW-0862">Zinc</keyword>
<dbReference type="InterPro" id="IPR013738">
    <property type="entry name" value="Beta_galactosidase_Trimer"/>
</dbReference>
<keyword evidence="9" id="KW-0479">Metal-binding</keyword>
<dbReference type="GO" id="GO:0004565">
    <property type="term" value="F:beta-galactosidase activity"/>
    <property type="evidence" value="ECO:0007669"/>
    <property type="project" value="UniProtKB-EC"/>
</dbReference>
<dbReference type="InterPro" id="IPR017853">
    <property type="entry name" value="GH"/>
</dbReference>
<evidence type="ECO:0000256" key="5">
    <source>
        <dbReference type="ARBA" id="ARBA00023295"/>
    </source>
</evidence>
<evidence type="ECO:0000256" key="3">
    <source>
        <dbReference type="ARBA" id="ARBA00012756"/>
    </source>
</evidence>
<feature type="active site" description="Nucleophile" evidence="7">
    <location>
        <position position="316"/>
    </location>
</feature>
<feature type="domain" description="Glycoside hydrolase family 42 N-terminal" evidence="10">
    <location>
        <begin position="22"/>
        <end position="391"/>
    </location>
</feature>
<dbReference type="OrthoDB" id="9800974at2"/>
<keyword evidence="5 6" id="KW-0326">Glycosidase</keyword>
<dbReference type="SUPFAM" id="SSF51445">
    <property type="entry name" value="(Trans)glycosidases"/>
    <property type="match status" value="1"/>
</dbReference>